<accession>A0A336KAE2</accession>
<name>A0A336KAE2_CULSO</name>
<feature type="region of interest" description="Disordered" evidence="1">
    <location>
        <begin position="110"/>
        <end position="239"/>
    </location>
</feature>
<proteinExistence type="predicted"/>
<organism evidence="2">
    <name type="scientific">Culicoides sonorensis</name>
    <name type="common">Biting midge</name>
    <dbReference type="NCBI Taxonomy" id="179676"/>
    <lineage>
        <taxon>Eukaryota</taxon>
        <taxon>Metazoa</taxon>
        <taxon>Ecdysozoa</taxon>
        <taxon>Arthropoda</taxon>
        <taxon>Hexapoda</taxon>
        <taxon>Insecta</taxon>
        <taxon>Pterygota</taxon>
        <taxon>Neoptera</taxon>
        <taxon>Endopterygota</taxon>
        <taxon>Diptera</taxon>
        <taxon>Nematocera</taxon>
        <taxon>Chironomoidea</taxon>
        <taxon>Ceratopogonidae</taxon>
        <taxon>Ceratopogoninae</taxon>
        <taxon>Culicoides</taxon>
        <taxon>Monoculicoides</taxon>
    </lineage>
</organism>
<gene>
    <name evidence="2" type="primary">CSON006319</name>
</gene>
<protein>
    <submittedName>
        <fullName evidence="2">CSON006319 protein</fullName>
    </submittedName>
</protein>
<evidence type="ECO:0000313" key="3">
    <source>
        <dbReference type="EMBL" id="SSX22203.1"/>
    </source>
</evidence>
<dbReference type="AlphaFoldDB" id="A0A336KAE2"/>
<evidence type="ECO:0000313" key="2">
    <source>
        <dbReference type="EMBL" id="SSX01826.1"/>
    </source>
</evidence>
<dbReference type="EMBL" id="UFQS01000238">
    <property type="protein sequence ID" value="SSX01826.1"/>
    <property type="molecule type" value="Genomic_DNA"/>
</dbReference>
<sequence length="239" mass="26629">MSMSDKALRCKDSKYECHICSIHASEANKVFGVRRTMLADILPNKKAINMCECCIRKRINDIYDDETENYEANLNFRTLIESRIKGFKKGSINQVKIRLFLAKFVPNDDTQPSKRLKISETLESSVESGNTTTLAPLRGTQTGGGVPGRTVKQRYVPSSQDMDNPESGSSQSQRQSSTPRNRPSTSNEPLRGNSQESDDSARSVQAPRANIRSYYASSSAAPLQTPRIRAPEEKRTYGA</sequence>
<evidence type="ECO:0000256" key="1">
    <source>
        <dbReference type="SAM" id="MobiDB-lite"/>
    </source>
</evidence>
<reference evidence="3" key="2">
    <citation type="submission" date="2018-07" db="EMBL/GenBank/DDBJ databases">
        <authorList>
            <person name="Quirk P.G."/>
            <person name="Krulwich T.A."/>
        </authorList>
    </citation>
    <scope>NUCLEOTIDE SEQUENCE</scope>
</reference>
<feature type="compositionally biased region" description="Polar residues" evidence="1">
    <location>
        <begin position="121"/>
        <end position="134"/>
    </location>
</feature>
<feature type="compositionally biased region" description="Basic and acidic residues" evidence="1">
    <location>
        <begin position="229"/>
        <end position="239"/>
    </location>
</feature>
<dbReference type="VEuPathDB" id="VectorBase:CSON006319"/>
<feature type="compositionally biased region" description="Low complexity" evidence="1">
    <location>
        <begin position="169"/>
        <end position="187"/>
    </location>
</feature>
<dbReference type="EMBL" id="UFQT01000238">
    <property type="protein sequence ID" value="SSX22203.1"/>
    <property type="molecule type" value="Genomic_DNA"/>
</dbReference>
<reference evidence="2" key="1">
    <citation type="submission" date="2018-04" db="EMBL/GenBank/DDBJ databases">
        <authorList>
            <person name="Go L.Y."/>
            <person name="Mitchell J.A."/>
        </authorList>
    </citation>
    <scope>NUCLEOTIDE SEQUENCE</scope>
    <source>
        <tissue evidence="2">Whole organism</tissue>
    </source>
</reference>
<feature type="compositionally biased region" description="Polar residues" evidence="1">
    <location>
        <begin position="156"/>
        <end position="168"/>
    </location>
</feature>